<gene>
    <name evidence="1" type="ORF">NUW58_g6823</name>
</gene>
<reference evidence="1" key="1">
    <citation type="submission" date="2022-10" db="EMBL/GenBank/DDBJ databases">
        <title>Genome Sequence of Xylaria curta.</title>
        <authorList>
            <person name="Buettner E."/>
        </authorList>
    </citation>
    <scope>NUCLEOTIDE SEQUENCE</scope>
    <source>
        <strain evidence="1">Babe10</strain>
    </source>
</reference>
<evidence type="ECO:0000313" key="1">
    <source>
        <dbReference type="EMBL" id="KAJ2980911.1"/>
    </source>
</evidence>
<comment type="caution">
    <text evidence="1">The sequence shown here is derived from an EMBL/GenBank/DDBJ whole genome shotgun (WGS) entry which is preliminary data.</text>
</comment>
<protein>
    <submittedName>
        <fullName evidence="1">Uncharacterized protein</fullName>
    </submittedName>
</protein>
<sequence length="543" mass="59767">MASSNNDIRQLERLLSTLLNRQLQRICTEHCMKSSGVKAELQNRIKNFLVENYTNNPAEFRRMQVNIQSIARGDTPQSNMPSSSMNGGHYNYNHPPAKGSNYASLGYPFSPQSFTNPPAANTAGSSNSSSTLSYYKPAHLNTRDLQFKSSPFYTITSKIGDIRTCEPMNQNRNTISLTMRVSEYGNLASLANDKSYRVMLFCASNNTNVQDIAFPHQSEIKVNGGDVKANLRGLKGKPGTTRPVDITDSLRLKPSNYNNSIDFTYALTDKVKKHDPSPAATKFYLAAYICKVASVDDLVAKIRTRKITKATVIQEMARKANDPDVVATSTVLSLKCPLSYTRLRTPCRSVMCNHIQCFDGNSYLQLQEQGPQWVCPICNQPAPFDNLAVDEYAKDILERTGDSVEQVTIEPNGQWSTQSTEAVPKKSRASNANASIDVDDDVSVVTDNPSHSNGFGYHDTLYANSTPARTFVGTPSSGSRETSAHPRSGGKKRPAPEVIDLTLSSDEDDAPLNRPVKKQNGGDKARQPPSDEISTVFPKVKVT</sequence>
<dbReference type="Proteomes" id="UP001143856">
    <property type="component" value="Unassembled WGS sequence"/>
</dbReference>
<name>A0ACC1NPY6_9PEZI</name>
<evidence type="ECO:0000313" key="2">
    <source>
        <dbReference type="Proteomes" id="UP001143856"/>
    </source>
</evidence>
<accession>A0ACC1NPY6</accession>
<dbReference type="EMBL" id="JAPDGR010001627">
    <property type="protein sequence ID" value="KAJ2980911.1"/>
    <property type="molecule type" value="Genomic_DNA"/>
</dbReference>
<organism evidence="1 2">
    <name type="scientific">Xylaria curta</name>
    <dbReference type="NCBI Taxonomy" id="42375"/>
    <lineage>
        <taxon>Eukaryota</taxon>
        <taxon>Fungi</taxon>
        <taxon>Dikarya</taxon>
        <taxon>Ascomycota</taxon>
        <taxon>Pezizomycotina</taxon>
        <taxon>Sordariomycetes</taxon>
        <taxon>Xylariomycetidae</taxon>
        <taxon>Xylariales</taxon>
        <taxon>Xylariaceae</taxon>
        <taxon>Xylaria</taxon>
    </lineage>
</organism>
<proteinExistence type="predicted"/>
<keyword evidence="2" id="KW-1185">Reference proteome</keyword>